<proteinExistence type="predicted"/>
<evidence type="ECO:0000256" key="1">
    <source>
        <dbReference type="SAM" id="MobiDB-lite"/>
    </source>
</evidence>
<keyword evidence="4" id="KW-1185">Reference proteome</keyword>
<evidence type="ECO:0000259" key="2">
    <source>
        <dbReference type="Pfam" id="PF03713"/>
    </source>
</evidence>
<dbReference type="EMBL" id="FNVT01000007">
    <property type="protein sequence ID" value="SEG90949.1"/>
    <property type="molecule type" value="Genomic_DNA"/>
</dbReference>
<dbReference type="InterPro" id="IPR005183">
    <property type="entry name" value="DUF305_CopM-like"/>
</dbReference>
<dbReference type="Pfam" id="PF03713">
    <property type="entry name" value="DUF305"/>
    <property type="match status" value="1"/>
</dbReference>
<dbReference type="PANTHER" id="PTHR36933">
    <property type="entry name" value="SLL0788 PROTEIN"/>
    <property type="match status" value="1"/>
</dbReference>
<reference evidence="3 4" key="1">
    <citation type="submission" date="2016-10" db="EMBL/GenBank/DDBJ databases">
        <authorList>
            <person name="de Groot N.N."/>
        </authorList>
    </citation>
    <scope>NUCLEOTIDE SEQUENCE [LARGE SCALE GENOMIC DNA]</scope>
    <source>
        <strain evidence="3 4">CGMCC 4.7037</strain>
    </source>
</reference>
<feature type="region of interest" description="Disordered" evidence="1">
    <location>
        <begin position="1"/>
        <end position="38"/>
    </location>
</feature>
<dbReference type="Proteomes" id="UP000236732">
    <property type="component" value="Unassembled WGS sequence"/>
</dbReference>
<evidence type="ECO:0000313" key="4">
    <source>
        <dbReference type="Proteomes" id="UP000236732"/>
    </source>
</evidence>
<name>A0A1H6E0Q4_9ACTN</name>
<protein>
    <submittedName>
        <fullName evidence="3">Uncharacterized conserved protein, DUF305 family</fullName>
    </submittedName>
</protein>
<dbReference type="AlphaFoldDB" id="A0A1H6E0Q4"/>
<dbReference type="PANTHER" id="PTHR36933:SF1">
    <property type="entry name" value="SLL0788 PROTEIN"/>
    <property type="match status" value="1"/>
</dbReference>
<accession>A0A1H6E0Q4</accession>
<dbReference type="InterPro" id="IPR012347">
    <property type="entry name" value="Ferritin-like"/>
</dbReference>
<evidence type="ECO:0000313" key="3">
    <source>
        <dbReference type="EMBL" id="SEG90949.1"/>
    </source>
</evidence>
<feature type="domain" description="DUF305" evidence="2">
    <location>
        <begin position="44"/>
        <end position="187"/>
    </location>
</feature>
<dbReference type="Gene3D" id="1.20.1260.10">
    <property type="match status" value="1"/>
</dbReference>
<gene>
    <name evidence="3" type="ORF">SAMN05444920_107159</name>
</gene>
<dbReference type="RefSeq" id="WP_235030382.1">
    <property type="nucleotide sequence ID" value="NZ_FNVT01000007.1"/>
</dbReference>
<sequence>MPSGPSPVGTDAPVILPGKPGAAARTATPGQRVGPTPSPTVAADVRFAEGMIPHHRQALEMTSLVNERTTTPGTLAIARSITAAQTPEIKAMTGWLSELGRSVPAGHGHQQAAAYGMATQEQLNALRAAKGGAFDRLFLQLMTRHHEGAVKMAGEELADGRDRRMRMMAKDVYSGQSIEIGRMRKVLESLPA</sequence>
<organism evidence="3 4">
    <name type="scientific">Nonomuraea solani</name>
    <dbReference type="NCBI Taxonomy" id="1144553"/>
    <lineage>
        <taxon>Bacteria</taxon>
        <taxon>Bacillati</taxon>
        <taxon>Actinomycetota</taxon>
        <taxon>Actinomycetes</taxon>
        <taxon>Streptosporangiales</taxon>
        <taxon>Streptosporangiaceae</taxon>
        <taxon>Nonomuraea</taxon>
    </lineage>
</organism>